<dbReference type="InterPro" id="IPR013087">
    <property type="entry name" value="Znf_C2H2_type"/>
</dbReference>
<reference evidence="8 9" key="1">
    <citation type="journal article" date="2023" name="Elife">
        <title>Identification of key yeast species and microbe-microbe interactions impacting larval growth of Drosophila in the wild.</title>
        <authorList>
            <person name="Mure A."/>
            <person name="Sugiura Y."/>
            <person name="Maeda R."/>
            <person name="Honda K."/>
            <person name="Sakurai N."/>
            <person name="Takahashi Y."/>
            <person name="Watada M."/>
            <person name="Katoh T."/>
            <person name="Gotoh A."/>
            <person name="Gotoh Y."/>
            <person name="Taniguchi I."/>
            <person name="Nakamura K."/>
            <person name="Hayashi T."/>
            <person name="Katayama T."/>
            <person name="Uemura T."/>
            <person name="Hattori Y."/>
        </authorList>
    </citation>
    <scope>NUCLEOTIDE SEQUENCE [LARGE SCALE GENOMIC DNA]</scope>
    <source>
        <strain evidence="8 9">PK-24</strain>
    </source>
</reference>
<dbReference type="GO" id="GO:0008270">
    <property type="term" value="F:zinc ion binding"/>
    <property type="evidence" value="ECO:0007669"/>
    <property type="project" value="UniProtKB-KW"/>
</dbReference>
<evidence type="ECO:0000256" key="3">
    <source>
        <dbReference type="ARBA" id="ARBA00022771"/>
    </source>
</evidence>
<dbReference type="SMART" id="SM00355">
    <property type="entry name" value="ZnF_C2H2"/>
    <property type="match status" value="2"/>
</dbReference>
<dbReference type="SUPFAM" id="SSF57667">
    <property type="entry name" value="beta-beta-alpha zinc fingers"/>
    <property type="match status" value="1"/>
</dbReference>
<evidence type="ECO:0000256" key="6">
    <source>
        <dbReference type="SAM" id="MobiDB-lite"/>
    </source>
</evidence>
<keyword evidence="3 5" id="KW-0863">Zinc-finger</keyword>
<keyword evidence="1" id="KW-0479">Metal-binding</keyword>
<dbReference type="AlphaFoldDB" id="A0AAV5R866"/>
<feature type="region of interest" description="Disordered" evidence="6">
    <location>
        <begin position="138"/>
        <end position="184"/>
    </location>
</feature>
<dbReference type="Gene3D" id="3.30.160.60">
    <property type="entry name" value="Classic Zinc Finger"/>
    <property type="match status" value="2"/>
</dbReference>
<evidence type="ECO:0000259" key="7">
    <source>
        <dbReference type="PROSITE" id="PS50157"/>
    </source>
</evidence>
<dbReference type="Proteomes" id="UP001378960">
    <property type="component" value="Unassembled WGS sequence"/>
</dbReference>
<evidence type="ECO:0000256" key="5">
    <source>
        <dbReference type="PROSITE-ProRule" id="PRU00042"/>
    </source>
</evidence>
<comment type="caution">
    <text evidence="8">The sequence shown here is derived from an EMBL/GenBank/DDBJ whole genome shotgun (WGS) entry which is preliminary data.</text>
</comment>
<proteinExistence type="predicted"/>
<dbReference type="PROSITE" id="PS50157">
    <property type="entry name" value="ZINC_FINGER_C2H2_2"/>
    <property type="match status" value="2"/>
</dbReference>
<protein>
    <recommendedName>
        <fullName evidence="7">C2H2-type domain-containing protein</fullName>
    </recommendedName>
</protein>
<keyword evidence="4" id="KW-0862">Zinc</keyword>
<evidence type="ECO:0000256" key="4">
    <source>
        <dbReference type="ARBA" id="ARBA00022833"/>
    </source>
</evidence>
<dbReference type="PANTHER" id="PTHR23235">
    <property type="entry name" value="KRUEPPEL-LIKE TRANSCRIPTION FACTOR"/>
    <property type="match status" value="1"/>
</dbReference>
<evidence type="ECO:0000313" key="8">
    <source>
        <dbReference type="EMBL" id="GMM47167.1"/>
    </source>
</evidence>
<sequence length="339" mass="39856">MNILTYGHEETHYTTYYKWEFDSEEDMTINGYDLEMGLDKDNLDEVEEIYEVNTLFNNEEVIKIYQYENENLDIEIDNDIDIDIDNENELDNGIDNDEEIDDGDIESNKSDFYCSDEHLFGLGIVVINDGEMEIDNDKKEINEEVKDDETAKDDNKKEMMKEKEKEKEKENVNEKETTKKEEKKDTTVKVTTKAKKTKSSKSNIKIKSKMKNSNKVNKVGKFICECGKIFPRKSNYDSHIRVHLDIKPHICKHCGKGFVRRSDMNRHERSLHLKTTFKCGEINENGKWGCGRIYSRKDGLRKHWKSCPGQLCIKDFALKNDYKFNNYEIDELIELTKIL</sequence>
<gene>
    <name evidence="8" type="ORF">DAPK24_037420</name>
</gene>
<evidence type="ECO:0000256" key="1">
    <source>
        <dbReference type="ARBA" id="ARBA00022723"/>
    </source>
</evidence>
<keyword evidence="2" id="KW-0677">Repeat</keyword>
<feature type="domain" description="C2H2-type" evidence="7">
    <location>
        <begin position="222"/>
        <end position="248"/>
    </location>
</feature>
<dbReference type="FunFam" id="3.30.160.60:FF:000110">
    <property type="entry name" value="Zinc finger protein-like"/>
    <property type="match status" value="1"/>
</dbReference>
<dbReference type="GO" id="GO:0000981">
    <property type="term" value="F:DNA-binding transcription factor activity, RNA polymerase II-specific"/>
    <property type="evidence" value="ECO:0007669"/>
    <property type="project" value="TreeGrafter"/>
</dbReference>
<evidence type="ECO:0000256" key="2">
    <source>
        <dbReference type="ARBA" id="ARBA00022737"/>
    </source>
</evidence>
<dbReference type="EMBL" id="BTGB01000005">
    <property type="protein sequence ID" value="GMM47167.1"/>
    <property type="molecule type" value="Genomic_DNA"/>
</dbReference>
<accession>A0AAV5R866</accession>
<keyword evidence="9" id="KW-1185">Reference proteome</keyword>
<dbReference type="PROSITE" id="PS00028">
    <property type="entry name" value="ZINC_FINGER_C2H2_1"/>
    <property type="match status" value="1"/>
</dbReference>
<dbReference type="GO" id="GO:0000978">
    <property type="term" value="F:RNA polymerase II cis-regulatory region sequence-specific DNA binding"/>
    <property type="evidence" value="ECO:0007669"/>
    <property type="project" value="TreeGrafter"/>
</dbReference>
<organism evidence="8 9">
    <name type="scientific">Pichia kluyveri</name>
    <name type="common">Yeast</name>
    <dbReference type="NCBI Taxonomy" id="36015"/>
    <lineage>
        <taxon>Eukaryota</taxon>
        <taxon>Fungi</taxon>
        <taxon>Dikarya</taxon>
        <taxon>Ascomycota</taxon>
        <taxon>Saccharomycotina</taxon>
        <taxon>Pichiomycetes</taxon>
        <taxon>Pichiales</taxon>
        <taxon>Pichiaceae</taxon>
        <taxon>Pichia</taxon>
    </lineage>
</organism>
<dbReference type="PANTHER" id="PTHR23235:SF120">
    <property type="entry name" value="KRUPPEL-LIKE FACTOR 15"/>
    <property type="match status" value="1"/>
</dbReference>
<feature type="domain" description="C2H2-type" evidence="7">
    <location>
        <begin position="249"/>
        <end position="272"/>
    </location>
</feature>
<dbReference type="Pfam" id="PF00096">
    <property type="entry name" value="zf-C2H2"/>
    <property type="match status" value="2"/>
</dbReference>
<evidence type="ECO:0000313" key="9">
    <source>
        <dbReference type="Proteomes" id="UP001378960"/>
    </source>
</evidence>
<name>A0AAV5R866_PICKL</name>
<dbReference type="InterPro" id="IPR036236">
    <property type="entry name" value="Znf_C2H2_sf"/>
</dbReference>